<dbReference type="InterPro" id="IPR052155">
    <property type="entry name" value="Biofilm_reg_signaling"/>
</dbReference>
<feature type="transmembrane region" description="Helical" evidence="7">
    <location>
        <begin position="318"/>
        <end position="336"/>
    </location>
</feature>
<dbReference type="Pfam" id="PF00563">
    <property type="entry name" value="EAL"/>
    <property type="match status" value="1"/>
</dbReference>
<name>A0A2G8TFH8_9BURK</name>
<keyword evidence="4 7" id="KW-1133">Transmembrane helix</keyword>
<evidence type="ECO:0000259" key="12">
    <source>
        <dbReference type="PROSITE" id="PS50887"/>
    </source>
</evidence>
<feature type="domain" description="GGDEF" evidence="12">
    <location>
        <begin position="560"/>
        <end position="698"/>
    </location>
</feature>
<dbReference type="Gene3D" id="3.30.70.270">
    <property type="match status" value="1"/>
</dbReference>
<dbReference type="SMART" id="SM00086">
    <property type="entry name" value="PAC"/>
    <property type="match status" value="1"/>
</dbReference>
<dbReference type="AlphaFoldDB" id="A0A2G8TFH8"/>
<protein>
    <recommendedName>
        <fullName evidence="15">Sensor domain-containing diguanylate cyclase</fullName>
    </recommendedName>
</protein>
<dbReference type="CDD" id="cd18774">
    <property type="entry name" value="PDC2_HK_sensor"/>
    <property type="match status" value="1"/>
</dbReference>
<dbReference type="CDD" id="cd01948">
    <property type="entry name" value="EAL"/>
    <property type="match status" value="1"/>
</dbReference>
<dbReference type="EMBL" id="PDOC01000006">
    <property type="protein sequence ID" value="PIL44807.1"/>
    <property type="molecule type" value="Genomic_DNA"/>
</dbReference>
<dbReference type="InterPro" id="IPR029787">
    <property type="entry name" value="Nucleotide_cyclase"/>
</dbReference>
<evidence type="ECO:0000259" key="9">
    <source>
        <dbReference type="PROSITE" id="PS50113"/>
    </source>
</evidence>
<evidence type="ECO:0000256" key="2">
    <source>
        <dbReference type="ARBA" id="ARBA00022475"/>
    </source>
</evidence>
<dbReference type="InterPro" id="IPR033479">
    <property type="entry name" value="dCache_1"/>
</dbReference>
<dbReference type="CDD" id="cd06225">
    <property type="entry name" value="HAMP"/>
    <property type="match status" value="1"/>
</dbReference>
<evidence type="ECO:0000256" key="5">
    <source>
        <dbReference type="ARBA" id="ARBA00023136"/>
    </source>
</evidence>
<dbReference type="PROSITE" id="PS50887">
    <property type="entry name" value="GGDEF"/>
    <property type="match status" value="1"/>
</dbReference>
<keyword evidence="14" id="KW-1185">Reference proteome</keyword>
<dbReference type="NCBIfam" id="TIGR00254">
    <property type="entry name" value="GGDEF"/>
    <property type="match status" value="1"/>
</dbReference>
<evidence type="ECO:0000313" key="14">
    <source>
        <dbReference type="Proteomes" id="UP000230390"/>
    </source>
</evidence>
<dbReference type="SUPFAM" id="SSF55073">
    <property type="entry name" value="Nucleotide cyclase"/>
    <property type="match status" value="1"/>
</dbReference>
<dbReference type="CDD" id="cd18773">
    <property type="entry name" value="PDC1_HK_sensor"/>
    <property type="match status" value="1"/>
</dbReference>
<evidence type="ECO:0000256" key="4">
    <source>
        <dbReference type="ARBA" id="ARBA00022989"/>
    </source>
</evidence>
<proteinExistence type="predicted"/>
<dbReference type="PANTHER" id="PTHR44757">
    <property type="entry name" value="DIGUANYLATE CYCLASE DGCP"/>
    <property type="match status" value="1"/>
</dbReference>
<dbReference type="OrthoDB" id="9813903at2"/>
<dbReference type="GO" id="GO:0005886">
    <property type="term" value="C:plasma membrane"/>
    <property type="evidence" value="ECO:0007669"/>
    <property type="project" value="UniProtKB-SubCell"/>
</dbReference>
<dbReference type="Gene3D" id="6.10.340.10">
    <property type="match status" value="1"/>
</dbReference>
<feature type="transmembrane region" description="Helical" evidence="7">
    <location>
        <begin position="45"/>
        <end position="67"/>
    </location>
</feature>
<dbReference type="SUPFAM" id="SSF55785">
    <property type="entry name" value="PYP-like sensor domain (PAS domain)"/>
    <property type="match status" value="1"/>
</dbReference>
<dbReference type="InterPro" id="IPR003660">
    <property type="entry name" value="HAMP_dom"/>
</dbReference>
<dbReference type="SUPFAM" id="SSF141868">
    <property type="entry name" value="EAL domain-like"/>
    <property type="match status" value="1"/>
</dbReference>
<feature type="domain" description="EAL" evidence="10">
    <location>
        <begin position="707"/>
        <end position="959"/>
    </location>
</feature>
<evidence type="ECO:0000256" key="7">
    <source>
        <dbReference type="SAM" id="Phobius"/>
    </source>
</evidence>
<dbReference type="PROSITE" id="PS50113">
    <property type="entry name" value="PAC"/>
    <property type="match status" value="1"/>
</dbReference>
<keyword evidence="5 7" id="KW-0472">Membrane</keyword>
<dbReference type="Proteomes" id="UP000230390">
    <property type="component" value="Unassembled WGS sequence"/>
</dbReference>
<dbReference type="InterPro" id="IPR000700">
    <property type="entry name" value="PAS-assoc_C"/>
</dbReference>
<comment type="caution">
    <text evidence="13">The sequence shown here is derived from an EMBL/GenBank/DDBJ whole genome shotgun (WGS) entry which is preliminary data.</text>
</comment>
<evidence type="ECO:0000313" key="13">
    <source>
        <dbReference type="EMBL" id="PIL44807.1"/>
    </source>
</evidence>
<dbReference type="CDD" id="cd01949">
    <property type="entry name" value="GGDEF"/>
    <property type="match status" value="1"/>
</dbReference>
<dbReference type="Pfam" id="PF00672">
    <property type="entry name" value="HAMP"/>
    <property type="match status" value="1"/>
</dbReference>
<dbReference type="Pfam" id="PF02743">
    <property type="entry name" value="dCache_1"/>
    <property type="match status" value="1"/>
</dbReference>
<comment type="subcellular location">
    <subcellularLocation>
        <location evidence="1">Cell membrane</location>
        <topology evidence="1">Multi-pass membrane protein</topology>
    </subcellularLocation>
</comment>
<dbReference type="PANTHER" id="PTHR44757:SF2">
    <property type="entry name" value="BIOFILM ARCHITECTURE MAINTENANCE PROTEIN MBAA"/>
    <property type="match status" value="1"/>
</dbReference>
<dbReference type="InterPro" id="IPR001610">
    <property type="entry name" value="PAC"/>
</dbReference>
<evidence type="ECO:0008006" key="15">
    <source>
        <dbReference type="Google" id="ProtNLM"/>
    </source>
</evidence>
<dbReference type="InterPro" id="IPR000014">
    <property type="entry name" value="PAS"/>
</dbReference>
<dbReference type="InterPro" id="IPR001633">
    <property type="entry name" value="EAL_dom"/>
</dbReference>
<dbReference type="GO" id="GO:0007165">
    <property type="term" value="P:signal transduction"/>
    <property type="evidence" value="ECO:0007669"/>
    <property type="project" value="InterPro"/>
</dbReference>
<dbReference type="Pfam" id="PF13426">
    <property type="entry name" value="PAS_9"/>
    <property type="match status" value="1"/>
</dbReference>
<evidence type="ECO:0000256" key="3">
    <source>
        <dbReference type="ARBA" id="ARBA00022692"/>
    </source>
</evidence>
<dbReference type="Gene3D" id="3.20.20.450">
    <property type="entry name" value="EAL domain"/>
    <property type="match status" value="1"/>
</dbReference>
<dbReference type="PROSITE" id="PS50883">
    <property type="entry name" value="EAL"/>
    <property type="match status" value="1"/>
</dbReference>
<organism evidence="13 14">
    <name type="scientific">Massilia eurypsychrophila</name>
    <dbReference type="NCBI Taxonomy" id="1485217"/>
    <lineage>
        <taxon>Bacteria</taxon>
        <taxon>Pseudomonadati</taxon>
        <taxon>Pseudomonadota</taxon>
        <taxon>Betaproteobacteria</taxon>
        <taxon>Burkholderiales</taxon>
        <taxon>Oxalobacteraceae</taxon>
        <taxon>Telluria group</taxon>
        <taxon>Massilia</taxon>
    </lineage>
</organism>
<evidence type="ECO:0000256" key="1">
    <source>
        <dbReference type="ARBA" id="ARBA00004651"/>
    </source>
</evidence>
<feature type="domain" description="PAS" evidence="8">
    <location>
        <begin position="405"/>
        <end position="454"/>
    </location>
</feature>
<feature type="domain" description="HAMP" evidence="11">
    <location>
        <begin position="337"/>
        <end position="389"/>
    </location>
</feature>
<evidence type="ECO:0000259" key="10">
    <source>
        <dbReference type="PROSITE" id="PS50883"/>
    </source>
</evidence>
<evidence type="ECO:0000259" key="8">
    <source>
        <dbReference type="PROSITE" id="PS50112"/>
    </source>
</evidence>
<dbReference type="InterPro" id="IPR000160">
    <property type="entry name" value="GGDEF_dom"/>
</dbReference>
<dbReference type="InterPro" id="IPR043128">
    <property type="entry name" value="Rev_trsase/Diguanyl_cyclase"/>
</dbReference>
<sequence length="960" mass="104065">MWRRTIDNSRCLSRASSAADPPLSNAVTHPVGTPLSNPVKWSVRGLLYTLSAAAVIPASVLLALSIYNQYQSDERDAAVSAHNLAQLTADNVQTFLSDSEQVLRKIAQRLEARAASGRCDPIFGQFKDLYPQFTNLSQSTPDGSIVCSTIAQPGNSAAFVGNAAWFKTVYSTRKFTVGPPYLGPVTRRTVAVLAQPVFDGAGNMTGSVQMPIDLAKFRVIPGAEKLPESTIISIIDSAGVLVARSRNSEHFVGKDLSQAPAIKLLLQQRQGTGRSITSEGVERVFGFVAIPGTEWFAVAGIATDVVLYSARRSAMRSVAFGSVTLLFILALTMYLSRRIAAPMAAVARTARQVAAGDLDARVPLVGPAEIADFAVQFNRMLDSVRASQGQLAQAQSELILLGTCVSHLTDMVVIMDARNTVHGWPVISFVNQAFVDITGFTREQAIGRPTTFLHGPGTDPAAIAHIGAGFASYAPFRQQLANYTRDGVQVWIELDMIPIRAADGTLQHWVSIERNVTARKLAEQRIERLAYFDSLTGLPNRTQLMERIDVALAAAARERQLGALLFVDLDNFKQINDARGHAIGDELLQLVAQRLVAVAGAANTVARLGGDEFVILMTAVATQPEAAARTALSLAETVRGALTQPFEIRDNSYNSGASIGVALLRCAEQSAHDLLREADTAMYTAKKGGRDRVALFEPIMQTEVELRLALEHDLAQALAAGQLAVHVQSQVDQRGQPAGAELLMRWRHPVRGFVPPSEFIPIAEDTGMILPLGAWMLEQACDTLARLREAGNALPLSINVSPRQFRQADFVRQVEAVLRKTGAPAAQLIFEVTEGLLINDLDEAIARMADLAALGIRFSIDDFGTGYSSLAYLNRLSLHELKIDRSFVRDAPDNDTDAAIVKMILSMARHLGLRVVAEGVETQAQAKFLIANDCQLMQGYLFARPVPLAQWQRSMTSQMA</sequence>
<dbReference type="CDD" id="cd00130">
    <property type="entry name" value="PAS"/>
    <property type="match status" value="1"/>
</dbReference>
<accession>A0A2G8TFH8</accession>
<dbReference type="InterPro" id="IPR035919">
    <property type="entry name" value="EAL_sf"/>
</dbReference>
<feature type="domain" description="PAC" evidence="9">
    <location>
        <begin position="474"/>
        <end position="528"/>
    </location>
</feature>
<reference evidence="13 14" key="1">
    <citation type="submission" date="2017-10" db="EMBL/GenBank/DDBJ databases">
        <title>Massilia psychrophilum sp. nov., a novel purple-pigmented bacterium isolated from Tianshan glacier, Xinjiang Municipality, China.</title>
        <authorList>
            <person name="Wang H."/>
        </authorList>
    </citation>
    <scope>NUCLEOTIDE SEQUENCE [LARGE SCALE GENOMIC DNA]</scope>
    <source>
        <strain evidence="13 14">JCM 30074</strain>
    </source>
</reference>
<dbReference type="PROSITE" id="PS50112">
    <property type="entry name" value="PAS"/>
    <property type="match status" value="1"/>
</dbReference>
<dbReference type="SMART" id="SM00052">
    <property type="entry name" value="EAL"/>
    <property type="match status" value="1"/>
</dbReference>
<dbReference type="SMART" id="SM00267">
    <property type="entry name" value="GGDEF"/>
    <property type="match status" value="1"/>
</dbReference>
<dbReference type="NCBIfam" id="TIGR00229">
    <property type="entry name" value="sensory_box"/>
    <property type="match status" value="1"/>
</dbReference>
<dbReference type="InterPro" id="IPR035965">
    <property type="entry name" value="PAS-like_dom_sf"/>
</dbReference>
<dbReference type="SUPFAM" id="SSF158472">
    <property type="entry name" value="HAMP domain-like"/>
    <property type="match status" value="1"/>
</dbReference>
<feature type="region of interest" description="Disordered" evidence="6">
    <location>
        <begin position="1"/>
        <end position="25"/>
    </location>
</feature>
<evidence type="ECO:0000259" key="11">
    <source>
        <dbReference type="PROSITE" id="PS50885"/>
    </source>
</evidence>
<dbReference type="PROSITE" id="PS50885">
    <property type="entry name" value="HAMP"/>
    <property type="match status" value="1"/>
</dbReference>
<gene>
    <name evidence="13" type="ORF">CR105_12955</name>
</gene>
<dbReference type="Pfam" id="PF00990">
    <property type="entry name" value="GGDEF"/>
    <property type="match status" value="1"/>
</dbReference>
<dbReference type="SMART" id="SM00304">
    <property type="entry name" value="HAMP"/>
    <property type="match status" value="1"/>
</dbReference>
<keyword evidence="2" id="KW-1003">Cell membrane</keyword>
<dbReference type="Gene3D" id="3.30.450.20">
    <property type="entry name" value="PAS domain"/>
    <property type="match status" value="3"/>
</dbReference>
<evidence type="ECO:0000256" key="6">
    <source>
        <dbReference type="SAM" id="MobiDB-lite"/>
    </source>
</evidence>
<keyword evidence="3 7" id="KW-0812">Transmembrane</keyword>